<evidence type="ECO:0000313" key="3">
    <source>
        <dbReference type="Proteomes" id="UP001218218"/>
    </source>
</evidence>
<evidence type="ECO:0000313" key="2">
    <source>
        <dbReference type="EMBL" id="KAJ7351280.1"/>
    </source>
</evidence>
<gene>
    <name evidence="2" type="ORF">DFH08DRAFT_1078377</name>
</gene>
<dbReference type="EMBL" id="JARIHO010000013">
    <property type="protein sequence ID" value="KAJ7351280.1"/>
    <property type="molecule type" value="Genomic_DNA"/>
</dbReference>
<sequence length="71" mass="7485">MLFKVFLSIFALASTVVAVPKEHAPVFTATRVYKTLTDVAPFIVTGTTTVTWTQSPSTVVATPTGPGLSTN</sequence>
<reference evidence="2" key="1">
    <citation type="submission" date="2023-03" db="EMBL/GenBank/DDBJ databases">
        <title>Massive genome expansion in bonnet fungi (Mycena s.s.) driven by repeated elements and novel gene families across ecological guilds.</title>
        <authorList>
            <consortium name="Lawrence Berkeley National Laboratory"/>
            <person name="Harder C.B."/>
            <person name="Miyauchi S."/>
            <person name="Viragh M."/>
            <person name="Kuo A."/>
            <person name="Thoen E."/>
            <person name="Andreopoulos B."/>
            <person name="Lu D."/>
            <person name="Skrede I."/>
            <person name="Drula E."/>
            <person name="Henrissat B."/>
            <person name="Morin E."/>
            <person name="Kohler A."/>
            <person name="Barry K."/>
            <person name="LaButti K."/>
            <person name="Morin E."/>
            <person name="Salamov A."/>
            <person name="Lipzen A."/>
            <person name="Mereny Z."/>
            <person name="Hegedus B."/>
            <person name="Baldrian P."/>
            <person name="Stursova M."/>
            <person name="Weitz H."/>
            <person name="Taylor A."/>
            <person name="Grigoriev I.V."/>
            <person name="Nagy L.G."/>
            <person name="Martin F."/>
            <person name="Kauserud H."/>
        </authorList>
    </citation>
    <scope>NUCLEOTIDE SEQUENCE</scope>
    <source>
        <strain evidence="2">CBHHK002</strain>
    </source>
</reference>
<feature type="signal peptide" evidence="1">
    <location>
        <begin position="1"/>
        <end position="18"/>
    </location>
</feature>
<comment type="caution">
    <text evidence="2">The sequence shown here is derived from an EMBL/GenBank/DDBJ whole genome shotgun (WGS) entry which is preliminary data.</text>
</comment>
<name>A0AAD7A7D9_9AGAR</name>
<keyword evidence="1" id="KW-0732">Signal</keyword>
<protein>
    <submittedName>
        <fullName evidence="2">Uncharacterized protein</fullName>
    </submittedName>
</protein>
<accession>A0AAD7A7D9</accession>
<proteinExistence type="predicted"/>
<keyword evidence="3" id="KW-1185">Reference proteome</keyword>
<organism evidence="2 3">
    <name type="scientific">Mycena albidolilacea</name>
    <dbReference type="NCBI Taxonomy" id="1033008"/>
    <lineage>
        <taxon>Eukaryota</taxon>
        <taxon>Fungi</taxon>
        <taxon>Dikarya</taxon>
        <taxon>Basidiomycota</taxon>
        <taxon>Agaricomycotina</taxon>
        <taxon>Agaricomycetes</taxon>
        <taxon>Agaricomycetidae</taxon>
        <taxon>Agaricales</taxon>
        <taxon>Marasmiineae</taxon>
        <taxon>Mycenaceae</taxon>
        <taxon>Mycena</taxon>
    </lineage>
</organism>
<dbReference type="AlphaFoldDB" id="A0AAD7A7D9"/>
<feature type="chain" id="PRO_5041971950" evidence="1">
    <location>
        <begin position="19"/>
        <end position="71"/>
    </location>
</feature>
<dbReference type="Proteomes" id="UP001218218">
    <property type="component" value="Unassembled WGS sequence"/>
</dbReference>
<evidence type="ECO:0000256" key="1">
    <source>
        <dbReference type="SAM" id="SignalP"/>
    </source>
</evidence>